<dbReference type="GeneID" id="78477831"/>
<organism evidence="3 4">
    <name type="scientific">Faecalibaculum rodentium</name>
    <dbReference type="NCBI Taxonomy" id="1702221"/>
    <lineage>
        <taxon>Bacteria</taxon>
        <taxon>Bacillati</taxon>
        <taxon>Bacillota</taxon>
        <taxon>Erysipelotrichia</taxon>
        <taxon>Erysipelotrichales</taxon>
        <taxon>Erysipelotrichaceae</taxon>
        <taxon>Faecalibaculum</taxon>
    </lineage>
</organism>
<dbReference type="STRING" id="1702221.AALO17_10620"/>
<feature type="domain" description="Metallo-beta-lactamase" evidence="2">
    <location>
        <begin position="389"/>
        <end position="501"/>
    </location>
</feature>
<dbReference type="InterPro" id="IPR052159">
    <property type="entry name" value="Competence_DNA_uptake"/>
</dbReference>
<feature type="transmembrane region" description="Helical" evidence="1">
    <location>
        <begin position="234"/>
        <end position="255"/>
    </location>
</feature>
<evidence type="ECO:0000313" key="3">
    <source>
        <dbReference type="EMBL" id="AMK54196.1"/>
    </source>
</evidence>
<dbReference type="Gene3D" id="3.60.15.10">
    <property type="entry name" value="Ribonuclease Z/Hydroxyacylglutathione hydrolase-like"/>
    <property type="match status" value="2"/>
</dbReference>
<dbReference type="InterPro" id="IPR036866">
    <property type="entry name" value="RibonucZ/Hydroxyglut_hydro"/>
</dbReference>
<evidence type="ECO:0000313" key="4">
    <source>
        <dbReference type="Proteomes" id="UP000069771"/>
    </source>
</evidence>
<feature type="transmembrane region" description="Helical" evidence="1">
    <location>
        <begin position="204"/>
        <end position="222"/>
    </location>
</feature>
<accession>A0A140DU69</accession>
<dbReference type="CDD" id="cd07731">
    <property type="entry name" value="ComA-like_MBL-fold"/>
    <property type="match status" value="1"/>
</dbReference>
<feature type="transmembrane region" description="Helical" evidence="1">
    <location>
        <begin position="289"/>
        <end position="310"/>
    </location>
</feature>
<evidence type="ECO:0000256" key="1">
    <source>
        <dbReference type="SAM" id="Phobius"/>
    </source>
</evidence>
<dbReference type="OrthoDB" id="9761531at2"/>
<keyword evidence="1" id="KW-0472">Membrane</keyword>
<feature type="transmembrane region" description="Helical" evidence="1">
    <location>
        <begin position="364"/>
        <end position="386"/>
    </location>
</feature>
<dbReference type="KEGG" id="fro:AALO17_10620"/>
<feature type="transmembrane region" description="Helical" evidence="1">
    <location>
        <begin position="177"/>
        <end position="192"/>
    </location>
</feature>
<keyword evidence="4" id="KW-1185">Reference proteome</keyword>
<keyword evidence="1" id="KW-0812">Transmembrane</keyword>
<dbReference type="AlphaFoldDB" id="A0A140DU69"/>
<dbReference type="EMBL" id="CP011391">
    <property type="protein sequence ID" value="AMK54196.1"/>
    <property type="molecule type" value="Genomic_DNA"/>
</dbReference>
<dbReference type="PATRIC" id="fig|1702221.3.peg.1025"/>
<dbReference type="Pfam" id="PF00753">
    <property type="entry name" value="Lactamase_B"/>
    <property type="match status" value="1"/>
</dbReference>
<gene>
    <name evidence="3" type="ORF">AALO17_10620</name>
</gene>
<sequence>MAVTLFFLTIGIWISCVLSDPWLVTGFAGLWGLVLWIRMKKPAVCIFWGVLSLTIVAGILWNQAFPEPDLRPGLYQVYEVRAGYVLAANGSSRILYQDQEANIHDELYIENLKPLTGLKNLHLFDFADSMAAKGVRWRGTGYIRTASDSLQGRLMRYVRNSPAKMAAFYGIREKDSLLVKAGLPVVAFLMVFENLLRRRMKPNAVHFCLLPPAILWGWLFLWPATLMRWVLFRLIRLSGLQPLAAWSLSVLLFLILQPEKAASFSLVFPALLQLCSITRRRSCTRYLMALLQILYFGSLSCTLFGGYSLLRLLSAASFALAFFDISLEIEWMLPEIPIPAAPVLLVVAAILLLRYMIMQKHPQLLLCSLLIMPVSPYLDPFFHVYMLDIGQGDCTLVVEPFCRSAVMIDAAGNLYRDNAESVILPFLEAAGIRKLDALIVSHEDFDHAGAVEAVQDGISVHTVIRDPTQPVPVEYPMLNLLPDRTSPDENEGSLLTYFSYDGHGYFWPGDAGILTEKLLMDTFADLPVTVLKAGHHGSASASCPAFLEWLSPDLVLLSAGRNNRYGHPSPEVITSLQSMNTARFCTAESGMIHLASWHGFLFLETAEGQVSCLSTPAGR</sequence>
<dbReference type="PANTHER" id="PTHR30619">
    <property type="entry name" value="DNA INTERNALIZATION/COMPETENCE PROTEIN COMEC/REC2"/>
    <property type="match status" value="1"/>
</dbReference>
<protein>
    <recommendedName>
        <fullName evidence="2">Metallo-beta-lactamase domain-containing protein</fullName>
    </recommendedName>
</protein>
<keyword evidence="1" id="KW-1133">Transmembrane helix</keyword>
<feature type="transmembrane region" description="Helical" evidence="1">
    <location>
        <begin position="336"/>
        <end position="357"/>
    </location>
</feature>
<dbReference type="InterPro" id="IPR001279">
    <property type="entry name" value="Metallo-B-lactamas"/>
</dbReference>
<dbReference type="PANTHER" id="PTHR30619:SF1">
    <property type="entry name" value="RECOMBINATION PROTEIN 2"/>
    <property type="match status" value="1"/>
</dbReference>
<feature type="transmembrane region" description="Helical" evidence="1">
    <location>
        <begin position="43"/>
        <end position="61"/>
    </location>
</feature>
<name>A0A140DU69_9FIRM</name>
<evidence type="ECO:0000259" key="2">
    <source>
        <dbReference type="Pfam" id="PF00753"/>
    </source>
</evidence>
<dbReference type="Proteomes" id="UP000069771">
    <property type="component" value="Chromosome"/>
</dbReference>
<dbReference type="InterPro" id="IPR035681">
    <property type="entry name" value="ComA-like_MBL"/>
</dbReference>
<proteinExistence type="predicted"/>
<reference evidence="3 4" key="1">
    <citation type="journal article" date="2016" name="Gut Pathog.">
        <title>Whole genome sequencing of "Faecalibaculum rodentium" ALO17, isolated from C57BL/6J laboratory mouse feces.</title>
        <authorList>
            <person name="Lim S."/>
            <person name="Chang D.H."/>
            <person name="Ahn S."/>
            <person name="Kim B.C."/>
        </authorList>
    </citation>
    <scope>NUCLEOTIDE SEQUENCE [LARGE SCALE GENOMIC DNA]</scope>
    <source>
        <strain evidence="3 4">Alo17</strain>
    </source>
</reference>
<dbReference type="RefSeq" id="WP_067556238.1">
    <property type="nucleotide sequence ID" value="NZ_CAMTBT010000031.1"/>
</dbReference>
<dbReference type="SUPFAM" id="SSF56281">
    <property type="entry name" value="Metallo-hydrolase/oxidoreductase"/>
    <property type="match status" value="1"/>
</dbReference>